<feature type="region of interest" description="Disordered" evidence="11">
    <location>
        <begin position="695"/>
        <end position="714"/>
    </location>
</feature>
<dbReference type="Gene3D" id="3.30.1520.10">
    <property type="entry name" value="Phox-like domain"/>
    <property type="match status" value="1"/>
</dbReference>
<dbReference type="InterPro" id="IPR001683">
    <property type="entry name" value="PX_dom"/>
</dbReference>
<feature type="coiled-coil region" evidence="10">
    <location>
        <begin position="435"/>
        <end position="614"/>
    </location>
</feature>
<dbReference type="GO" id="GO:0015031">
    <property type="term" value="P:protein transport"/>
    <property type="evidence" value="ECO:0007669"/>
    <property type="project" value="UniProtKB-KW"/>
</dbReference>
<organism evidence="13">
    <name type="scientific">Populus davidiana</name>
    <dbReference type="NCBI Taxonomy" id="266767"/>
    <lineage>
        <taxon>Eukaryota</taxon>
        <taxon>Viridiplantae</taxon>
        <taxon>Streptophyta</taxon>
        <taxon>Embryophyta</taxon>
        <taxon>Tracheophyta</taxon>
        <taxon>Spermatophyta</taxon>
        <taxon>Magnoliopsida</taxon>
        <taxon>eudicotyledons</taxon>
        <taxon>Gunneridae</taxon>
        <taxon>Pentapetalae</taxon>
        <taxon>rosids</taxon>
        <taxon>fabids</taxon>
        <taxon>Malpighiales</taxon>
        <taxon>Salicaceae</taxon>
        <taxon>Saliceae</taxon>
        <taxon>Populus</taxon>
    </lineage>
</organism>
<dbReference type="PROSITE" id="PS50195">
    <property type="entry name" value="PX"/>
    <property type="match status" value="1"/>
</dbReference>
<keyword evidence="3" id="KW-0813">Transport</keyword>
<evidence type="ECO:0000256" key="10">
    <source>
        <dbReference type="SAM" id="Coils"/>
    </source>
</evidence>
<evidence type="ECO:0000256" key="3">
    <source>
        <dbReference type="ARBA" id="ARBA00022448"/>
    </source>
</evidence>
<proteinExistence type="predicted"/>
<keyword evidence="7 10" id="KW-0175">Coiled coil</keyword>
<name>A0A6M2F841_9ROSI</name>
<comment type="function">
    <text evidence="9">Acts as an effector of RABF2A and RABF2B. Involved in vacuolar transport of storage proteins. Regulates membrane trafficking to protein storage vacuoles (PSVs). Binds specifically to phosphatidylinositol 3-monophosphate (PtdIns3P).</text>
</comment>
<accession>A0A6M2F841</accession>
<sequence length="770" mass="87174">MDMYTYDLSLLDFSDPFFDPISTSNLHHLLHRSSSSSSSNSSTVIDRHDKPKSPPRHRHDGTSPLPLGMDWSLPPRKWDGRNSVWPHDPHTGWSYCVTIPSWILVPKSRGSDPVAFYRVQVGVLSPEGLTTTRGILRRFSDFLNLFYELQKAFPLKNLPPAPPKRILRLKSRISVEERRCSLEDWMEKLLSDIDVSRSAPVGTFLELEAAARSSFDDANQQGEDIDSSVIGMVPSFLLQTSSDGSVLAGSTSVASYHDYDSPDEMSGFATPRIERDINDDLGMEASTSDQNITDPTETPVKYTRLSKTSILENLERFSQQKIHTVRVKSITGRDKHADSTSKAKSFLGGETVPLPAQEYLRLDGHIRRLSTESIESDISSMRASEISNLGMGNLFGDNSIDCPEGTESSKIIDASVSSDLQLSRDVLVALPSDERHKLNRVLNTLQQRLATAKTDVEDLIARLNQEIAVRQFLTTKVKDLEVDLETTRNNCKENMQQAVLIERERFTQTQWDVEELRRQCLELELKLKHEQDEKACSESAKISILQDNKMLLQQLDVATKDFEDLHKDHEELQVKSKADVKLLVKEVKSLRNSQRELKQELSRLMKEKLEVERAVNKEKQITENVIAANAKLLHECEILHNRLEECSVNFLVEEEDKLIVDTSSPSDAIDLLTTSDNRIGLLLAEAQLLAQDLENSVARSDETHNTDGSDRTDNELRKMLTETFIDNARLRMQVNSIIRCALNIHLKSDKDDEDEEAPLRKTVLSKFLER</sequence>
<feature type="compositionally biased region" description="Basic and acidic residues" evidence="11">
    <location>
        <begin position="699"/>
        <end position="714"/>
    </location>
</feature>
<dbReference type="SUPFAM" id="SSF64268">
    <property type="entry name" value="PX domain"/>
    <property type="match status" value="1"/>
</dbReference>
<protein>
    <recommendedName>
        <fullName evidence="12">PX domain-containing protein</fullName>
    </recommendedName>
</protein>
<keyword evidence="4" id="KW-0963">Cytoplasm</keyword>
<evidence type="ECO:0000256" key="8">
    <source>
        <dbReference type="ARBA" id="ARBA00023136"/>
    </source>
</evidence>
<evidence type="ECO:0000256" key="6">
    <source>
        <dbReference type="ARBA" id="ARBA00022927"/>
    </source>
</evidence>
<dbReference type="AlphaFoldDB" id="A0A6M2F841"/>
<dbReference type="GO" id="GO:0010008">
    <property type="term" value="C:endosome membrane"/>
    <property type="evidence" value="ECO:0007669"/>
    <property type="project" value="UniProtKB-SubCell"/>
</dbReference>
<feature type="domain" description="PX" evidence="12">
    <location>
        <begin position="95"/>
        <end position="212"/>
    </location>
</feature>
<dbReference type="InterPro" id="IPR044588">
    <property type="entry name" value="EREX-like"/>
</dbReference>
<evidence type="ECO:0000313" key="13">
    <source>
        <dbReference type="EMBL" id="NUU92416.1"/>
    </source>
</evidence>
<dbReference type="SMART" id="SM00312">
    <property type="entry name" value="PX"/>
    <property type="match status" value="1"/>
</dbReference>
<keyword evidence="8" id="KW-0472">Membrane</keyword>
<dbReference type="FunFam" id="3.30.1520.10:FF:000060">
    <property type="entry name" value="Phox (PX) domain-containing protein"/>
    <property type="match status" value="1"/>
</dbReference>
<comment type="subcellular location">
    <subcellularLocation>
        <location evidence="2">Cytoplasm</location>
        <location evidence="2">Cytosol</location>
    </subcellularLocation>
    <subcellularLocation>
        <location evidence="1">Endosome membrane</location>
        <topology evidence="1">Peripheral membrane protein</topology>
    </subcellularLocation>
</comment>
<dbReference type="InterPro" id="IPR036871">
    <property type="entry name" value="PX_dom_sf"/>
</dbReference>
<dbReference type="PANTHER" id="PTHR46856">
    <property type="entry name" value="PX DOMAIN-CONTAINING PROTEIN EREL1-RELATED"/>
    <property type="match status" value="1"/>
</dbReference>
<keyword evidence="5" id="KW-0967">Endosome</keyword>
<keyword evidence="6" id="KW-0653">Protein transport</keyword>
<dbReference type="GO" id="GO:0005829">
    <property type="term" value="C:cytosol"/>
    <property type="evidence" value="ECO:0007669"/>
    <property type="project" value="UniProtKB-SubCell"/>
</dbReference>
<dbReference type="Pfam" id="PF00787">
    <property type="entry name" value="PX"/>
    <property type="match status" value="1"/>
</dbReference>
<evidence type="ECO:0000256" key="7">
    <source>
        <dbReference type="ARBA" id="ARBA00023054"/>
    </source>
</evidence>
<evidence type="ECO:0000256" key="9">
    <source>
        <dbReference type="ARBA" id="ARBA00055681"/>
    </source>
</evidence>
<evidence type="ECO:0000256" key="1">
    <source>
        <dbReference type="ARBA" id="ARBA00004481"/>
    </source>
</evidence>
<dbReference type="EMBL" id="GILB01012083">
    <property type="protein sequence ID" value="NUU92416.1"/>
    <property type="molecule type" value="Transcribed_RNA"/>
</dbReference>
<evidence type="ECO:0000256" key="5">
    <source>
        <dbReference type="ARBA" id="ARBA00022753"/>
    </source>
</evidence>
<evidence type="ECO:0000256" key="11">
    <source>
        <dbReference type="SAM" id="MobiDB-lite"/>
    </source>
</evidence>
<evidence type="ECO:0000259" key="12">
    <source>
        <dbReference type="PROSITE" id="PS50195"/>
    </source>
</evidence>
<dbReference type="PANTHER" id="PTHR46856:SF3">
    <property type="entry name" value="PX DOMAIN-CONTAINING PROTEIN EREX"/>
    <property type="match status" value="1"/>
</dbReference>
<evidence type="ECO:0000256" key="4">
    <source>
        <dbReference type="ARBA" id="ARBA00022490"/>
    </source>
</evidence>
<dbReference type="GO" id="GO:0035091">
    <property type="term" value="F:phosphatidylinositol binding"/>
    <property type="evidence" value="ECO:0007669"/>
    <property type="project" value="InterPro"/>
</dbReference>
<evidence type="ECO:0000256" key="2">
    <source>
        <dbReference type="ARBA" id="ARBA00004514"/>
    </source>
</evidence>
<feature type="compositionally biased region" description="Low complexity" evidence="11">
    <location>
        <begin position="32"/>
        <end position="43"/>
    </location>
</feature>
<reference evidence="13" key="1">
    <citation type="submission" date="2020-03" db="EMBL/GenBank/DDBJ databases">
        <authorList>
            <person name="Zhang R."/>
        </authorList>
    </citation>
    <scope>NUCLEOTIDE SEQUENCE</scope>
</reference>
<feature type="region of interest" description="Disordered" evidence="11">
    <location>
        <begin position="32"/>
        <end position="68"/>
    </location>
</feature>